<evidence type="ECO:0000256" key="2">
    <source>
        <dbReference type="ARBA" id="ARBA00022448"/>
    </source>
</evidence>
<dbReference type="PANTHER" id="PTHR11767">
    <property type="entry name" value="INWARD RECTIFIER POTASSIUM CHANNEL"/>
    <property type="match status" value="1"/>
</dbReference>
<keyword evidence="9 11" id="KW-0472">Membrane</keyword>
<feature type="domain" description="Potassium channel" evidence="12">
    <location>
        <begin position="68"/>
        <end position="145"/>
    </location>
</feature>
<keyword evidence="15" id="KW-1185">Reference proteome</keyword>
<dbReference type="EMBL" id="CP028136">
    <property type="protein sequence ID" value="AVR47078.1"/>
    <property type="molecule type" value="Genomic_DNA"/>
</dbReference>
<evidence type="ECO:0000256" key="4">
    <source>
        <dbReference type="ARBA" id="ARBA00022692"/>
    </source>
</evidence>
<dbReference type="InterPro" id="IPR013518">
    <property type="entry name" value="K_chnl_inward-rec_Kir_cyto"/>
</dbReference>
<dbReference type="GO" id="GO:0005242">
    <property type="term" value="F:inward rectifier potassium channel activity"/>
    <property type="evidence" value="ECO:0007669"/>
    <property type="project" value="InterPro"/>
</dbReference>
<gene>
    <name evidence="14" type="ORF">C7S20_18500</name>
</gene>
<feature type="domain" description="Inward rectifier potassium channel C-terminal" evidence="13">
    <location>
        <begin position="156"/>
        <end position="307"/>
    </location>
</feature>
<protein>
    <submittedName>
        <fullName evidence="14">K+ channel, inward rectifier</fullName>
    </submittedName>
</protein>
<dbReference type="GO" id="GO:0034702">
    <property type="term" value="C:monoatomic ion channel complex"/>
    <property type="evidence" value="ECO:0007669"/>
    <property type="project" value="UniProtKB-KW"/>
</dbReference>
<dbReference type="InterPro" id="IPR014756">
    <property type="entry name" value="Ig_E-set"/>
</dbReference>
<evidence type="ECO:0000313" key="15">
    <source>
        <dbReference type="Proteomes" id="UP000241507"/>
    </source>
</evidence>
<dbReference type="PRINTS" id="PR01320">
    <property type="entry name" value="KIRCHANNEL"/>
</dbReference>
<dbReference type="InterPro" id="IPR013099">
    <property type="entry name" value="K_chnl_dom"/>
</dbReference>
<evidence type="ECO:0000256" key="7">
    <source>
        <dbReference type="ARBA" id="ARBA00022989"/>
    </source>
</evidence>
<evidence type="ECO:0000256" key="10">
    <source>
        <dbReference type="ARBA" id="ARBA00023303"/>
    </source>
</evidence>
<evidence type="ECO:0000256" key="3">
    <source>
        <dbReference type="ARBA" id="ARBA00022538"/>
    </source>
</evidence>
<dbReference type="InterPro" id="IPR016449">
    <property type="entry name" value="K_chnl_inward-rec_Kir"/>
</dbReference>
<evidence type="ECO:0000256" key="11">
    <source>
        <dbReference type="SAM" id="Phobius"/>
    </source>
</evidence>
<keyword evidence="7 11" id="KW-1133">Transmembrane helix</keyword>
<feature type="transmembrane region" description="Helical" evidence="11">
    <location>
        <begin position="125"/>
        <end position="147"/>
    </location>
</feature>
<evidence type="ECO:0000256" key="5">
    <source>
        <dbReference type="ARBA" id="ARBA00022882"/>
    </source>
</evidence>
<evidence type="ECO:0000259" key="13">
    <source>
        <dbReference type="Pfam" id="PF17655"/>
    </source>
</evidence>
<dbReference type="SUPFAM" id="SSF81296">
    <property type="entry name" value="E set domains"/>
    <property type="match status" value="1"/>
</dbReference>
<dbReference type="GO" id="GO:0034765">
    <property type="term" value="P:regulation of monoatomic ion transmembrane transport"/>
    <property type="evidence" value="ECO:0007669"/>
    <property type="project" value="TreeGrafter"/>
</dbReference>
<reference evidence="15" key="1">
    <citation type="submission" date="2018-03" db="EMBL/GenBank/DDBJ databases">
        <title>Gramella fulva sp. nov., isolated from a dry surface of tidal flat.</title>
        <authorList>
            <person name="Hwang S.H."/>
            <person name="Hwang W.M."/>
            <person name="Kang K."/>
            <person name="Ahn T.-Y."/>
        </authorList>
    </citation>
    <scope>NUCLEOTIDE SEQUENCE [LARGE SCALE GENOMIC DNA]</scope>
    <source>
        <strain evidence="15">SH35</strain>
    </source>
</reference>
<dbReference type="RefSeq" id="WP_107013848.1">
    <property type="nucleotide sequence ID" value="NZ_CP028136.1"/>
</dbReference>
<keyword evidence="10 14" id="KW-0407">Ion channel</keyword>
<dbReference type="SUPFAM" id="SSF81324">
    <property type="entry name" value="Voltage-gated potassium channels"/>
    <property type="match status" value="1"/>
</dbReference>
<dbReference type="Gene3D" id="2.60.40.1400">
    <property type="entry name" value="G protein-activated inward rectifier potassium channel 1"/>
    <property type="match status" value="1"/>
</dbReference>
<dbReference type="OrthoDB" id="9813518at2"/>
<accession>A0A2R3Z9V9</accession>
<dbReference type="Gene3D" id="1.10.287.70">
    <property type="match status" value="1"/>
</dbReference>
<organism evidence="14 15">
    <name type="scientific">Christiangramia fulva</name>
    <dbReference type="NCBI Taxonomy" id="2126553"/>
    <lineage>
        <taxon>Bacteria</taxon>
        <taxon>Pseudomonadati</taxon>
        <taxon>Bacteroidota</taxon>
        <taxon>Flavobacteriia</taxon>
        <taxon>Flavobacteriales</taxon>
        <taxon>Flavobacteriaceae</taxon>
        <taxon>Christiangramia</taxon>
    </lineage>
</organism>
<dbReference type="Pfam" id="PF17655">
    <property type="entry name" value="IRK_C"/>
    <property type="match status" value="1"/>
</dbReference>
<sequence>MAIKKRRYSDLGLDTKSHSKGYRALNKDGSFNVEKKNVSFFERLNSFHSLVSMSWFQFFVVIGIVYFVINLVFATIYLAVGLEHLTGIVGRTLSEKFMEAFFFSAQTITTLGYGRVAPIGTLANIVAATESMLGLLTFALATGLMYGRFSKPTATIKYSKIAVMGPYEDINAFMLRVVNPKKNQLVEVEVNLTLSLKRSDSEKRDFYTLETERSKVVFFPTMWTIVHPVDKSSPLHGVSEPELLARDAEFIVMLKAFDESFSQTVYSRSSYKAPEIKWGRKFVYLTQQQGSGLVIDVSKIDETQEMELN</sequence>
<dbReference type="InterPro" id="IPR041647">
    <property type="entry name" value="IRK_C"/>
</dbReference>
<dbReference type="PANTHER" id="PTHR11767:SF102">
    <property type="entry name" value="INWARDLY RECTIFYING POTASSIUM CHANNEL 1, ISOFORM F"/>
    <property type="match status" value="1"/>
</dbReference>
<evidence type="ECO:0000259" key="12">
    <source>
        <dbReference type="Pfam" id="PF07885"/>
    </source>
</evidence>
<feature type="transmembrane region" description="Helical" evidence="11">
    <location>
        <begin position="55"/>
        <end position="80"/>
    </location>
</feature>
<keyword evidence="4 11" id="KW-0812">Transmembrane</keyword>
<keyword evidence="6" id="KW-0630">Potassium</keyword>
<name>A0A2R3Z9V9_9FLAO</name>
<dbReference type="AlphaFoldDB" id="A0A2R3Z9V9"/>
<dbReference type="GO" id="GO:1990573">
    <property type="term" value="P:potassium ion import across plasma membrane"/>
    <property type="evidence" value="ECO:0007669"/>
    <property type="project" value="TreeGrafter"/>
</dbReference>
<proteinExistence type="predicted"/>
<evidence type="ECO:0000256" key="1">
    <source>
        <dbReference type="ARBA" id="ARBA00004141"/>
    </source>
</evidence>
<keyword evidence="2" id="KW-0813">Transport</keyword>
<keyword evidence="8" id="KW-0406">Ion transport</keyword>
<keyword evidence="5" id="KW-0851">Voltage-gated channel</keyword>
<evidence type="ECO:0000256" key="9">
    <source>
        <dbReference type="ARBA" id="ARBA00023136"/>
    </source>
</evidence>
<evidence type="ECO:0000256" key="8">
    <source>
        <dbReference type="ARBA" id="ARBA00023065"/>
    </source>
</evidence>
<keyword evidence="3" id="KW-0633">Potassium transport</keyword>
<evidence type="ECO:0000256" key="6">
    <source>
        <dbReference type="ARBA" id="ARBA00022958"/>
    </source>
</evidence>
<evidence type="ECO:0000313" key="14">
    <source>
        <dbReference type="EMBL" id="AVR47078.1"/>
    </source>
</evidence>
<dbReference type="Pfam" id="PF07885">
    <property type="entry name" value="Ion_trans_2"/>
    <property type="match status" value="1"/>
</dbReference>
<dbReference type="Proteomes" id="UP000241507">
    <property type="component" value="Chromosome"/>
</dbReference>
<comment type="subcellular location">
    <subcellularLocation>
        <location evidence="1">Membrane</location>
        <topology evidence="1">Multi-pass membrane protein</topology>
    </subcellularLocation>
</comment>
<dbReference type="KEGG" id="grs:C7S20_18500"/>
<dbReference type="GO" id="GO:0005886">
    <property type="term" value="C:plasma membrane"/>
    <property type="evidence" value="ECO:0007669"/>
    <property type="project" value="TreeGrafter"/>
</dbReference>